<evidence type="ECO:0000256" key="1">
    <source>
        <dbReference type="SAM" id="MobiDB-lite"/>
    </source>
</evidence>
<name>A0A0N4W1B0_HAEPC</name>
<organism evidence="4">
    <name type="scientific">Haemonchus placei</name>
    <name type="common">Barber's pole worm</name>
    <dbReference type="NCBI Taxonomy" id="6290"/>
    <lineage>
        <taxon>Eukaryota</taxon>
        <taxon>Metazoa</taxon>
        <taxon>Ecdysozoa</taxon>
        <taxon>Nematoda</taxon>
        <taxon>Chromadorea</taxon>
        <taxon>Rhabditida</taxon>
        <taxon>Rhabditina</taxon>
        <taxon>Rhabditomorpha</taxon>
        <taxon>Strongyloidea</taxon>
        <taxon>Trichostrongylidae</taxon>
        <taxon>Haemonchus</taxon>
    </lineage>
</organism>
<protein>
    <submittedName>
        <fullName evidence="2 4">Uncharacterized protein</fullName>
    </submittedName>
</protein>
<evidence type="ECO:0000313" key="2">
    <source>
        <dbReference type="EMBL" id="VDO20832.1"/>
    </source>
</evidence>
<gene>
    <name evidence="2" type="ORF">HPLM_LOCUS3403</name>
</gene>
<feature type="compositionally biased region" description="Basic and acidic residues" evidence="1">
    <location>
        <begin position="1"/>
        <end position="13"/>
    </location>
</feature>
<feature type="region of interest" description="Disordered" evidence="1">
    <location>
        <begin position="1"/>
        <end position="85"/>
    </location>
</feature>
<evidence type="ECO:0000313" key="4">
    <source>
        <dbReference type="WBParaSite" id="HPLM_0000341101-mRNA-1"/>
    </source>
</evidence>
<keyword evidence="3" id="KW-1185">Reference proteome</keyword>
<reference evidence="2 3" key="2">
    <citation type="submission" date="2018-11" db="EMBL/GenBank/DDBJ databases">
        <authorList>
            <consortium name="Pathogen Informatics"/>
        </authorList>
    </citation>
    <scope>NUCLEOTIDE SEQUENCE [LARGE SCALE GENOMIC DNA]</scope>
    <source>
        <strain evidence="2 3">MHpl1</strain>
    </source>
</reference>
<accession>A0A0N4W1B0</accession>
<sequence>MDCDGKRLREIPMVHDPTGSRIRGGGERPLYGSPGNRSVYTPYGLPRISADDERYPRTGRVQAASDQLKEKRQEENAAEATSRRI</sequence>
<reference evidence="4" key="1">
    <citation type="submission" date="2017-02" db="UniProtKB">
        <authorList>
            <consortium name="WormBaseParasite"/>
        </authorList>
    </citation>
    <scope>IDENTIFICATION</scope>
</reference>
<evidence type="ECO:0000313" key="3">
    <source>
        <dbReference type="Proteomes" id="UP000268014"/>
    </source>
</evidence>
<dbReference type="WBParaSite" id="HPLM_0000341101-mRNA-1">
    <property type="protein sequence ID" value="HPLM_0000341101-mRNA-1"/>
    <property type="gene ID" value="HPLM_0000341101"/>
</dbReference>
<dbReference type="AlphaFoldDB" id="A0A0N4W1B0"/>
<dbReference type="EMBL" id="UZAF01016116">
    <property type="protein sequence ID" value="VDO20832.1"/>
    <property type="molecule type" value="Genomic_DNA"/>
</dbReference>
<proteinExistence type="predicted"/>
<dbReference type="Proteomes" id="UP000268014">
    <property type="component" value="Unassembled WGS sequence"/>
</dbReference>